<evidence type="ECO:0000313" key="2">
    <source>
        <dbReference type="Proteomes" id="UP000499080"/>
    </source>
</evidence>
<sequence length="131" mass="14124">MPSRKTPLIDLRAPAQIKLPEGLQFISALPLATSENFRRARKGISRNTSMANVPYRVSLSLSSTSEIAPTQLAVMDNDASLDGRLFRCNSSTFDVSPNTGSQKEQGRLKASLLMLGSGCTMNVNGRCSCCV</sequence>
<reference evidence="1 2" key="1">
    <citation type="journal article" date="2019" name="Sci. Rep.">
        <title>Orb-weaving spider Araneus ventricosus genome elucidates the spidroin gene catalogue.</title>
        <authorList>
            <person name="Kono N."/>
            <person name="Nakamura H."/>
            <person name="Ohtoshi R."/>
            <person name="Moran D.A.P."/>
            <person name="Shinohara A."/>
            <person name="Yoshida Y."/>
            <person name="Fujiwara M."/>
            <person name="Mori M."/>
            <person name="Tomita M."/>
            <person name="Arakawa K."/>
        </authorList>
    </citation>
    <scope>NUCLEOTIDE SEQUENCE [LARGE SCALE GENOMIC DNA]</scope>
</reference>
<organism evidence="1 2">
    <name type="scientific">Araneus ventricosus</name>
    <name type="common">Orbweaver spider</name>
    <name type="synonym">Epeira ventricosa</name>
    <dbReference type="NCBI Taxonomy" id="182803"/>
    <lineage>
        <taxon>Eukaryota</taxon>
        <taxon>Metazoa</taxon>
        <taxon>Ecdysozoa</taxon>
        <taxon>Arthropoda</taxon>
        <taxon>Chelicerata</taxon>
        <taxon>Arachnida</taxon>
        <taxon>Araneae</taxon>
        <taxon>Araneomorphae</taxon>
        <taxon>Entelegynae</taxon>
        <taxon>Araneoidea</taxon>
        <taxon>Araneidae</taxon>
        <taxon>Araneus</taxon>
    </lineage>
</organism>
<dbReference type="Proteomes" id="UP000499080">
    <property type="component" value="Unassembled WGS sequence"/>
</dbReference>
<name>A0A4Y2SGU0_ARAVE</name>
<comment type="caution">
    <text evidence="1">The sequence shown here is derived from an EMBL/GenBank/DDBJ whole genome shotgun (WGS) entry which is preliminary data.</text>
</comment>
<dbReference type="AlphaFoldDB" id="A0A4Y2SGU0"/>
<keyword evidence="2" id="KW-1185">Reference proteome</keyword>
<protein>
    <submittedName>
        <fullName evidence="1">Uncharacterized protein</fullName>
    </submittedName>
</protein>
<accession>A0A4Y2SGU0</accession>
<dbReference type="EMBL" id="BGPR01021572">
    <property type="protein sequence ID" value="GBN87003.1"/>
    <property type="molecule type" value="Genomic_DNA"/>
</dbReference>
<gene>
    <name evidence="1" type="ORF">AVEN_145051_1</name>
</gene>
<proteinExistence type="predicted"/>
<evidence type="ECO:0000313" key="1">
    <source>
        <dbReference type="EMBL" id="GBN87003.1"/>
    </source>
</evidence>